<dbReference type="PROSITE" id="PS51762">
    <property type="entry name" value="GH16_2"/>
    <property type="match status" value="1"/>
</dbReference>
<dbReference type="PROSITE" id="PS51969">
    <property type="entry name" value="CBM39"/>
    <property type="match status" value="1"/>
</dbReference>
<accession>A0A8B8IAV4</accession>
<keyword evidence="7" id="KW-1185">Reference proteome</keyword>
<name>A0A8B8IAV4_VANTA</name>
<dbReference type="OrthoDB" id="4781at2759"/>
<dbReference type="SUPFAM" id="SSF49899">
    <property type="entry name" value="Concanavalin A-like lectins/glucanases"/>
    <property type="match status" value="1"/>
</dbReference>
<comment type="similarity">
    <text evidence="1">Belongs to the insect beta-1,3-glucan binding protein family.</text>
</comment>
<dbReference type="GO" id="GO:0005975">
    <property type="term" value="P:carbohydrate metabolic process"/>
    <property type="evidence" value="ECO:0007669"/>
    <property type="project" value="InterPro"/>
</dbReference>
<reference evidence="8" key="1">
    <citation type="submission" date="2025-08" db="UniProtKB">
        <authorList>
            <consortium name="RefSeq"/>
        </authorList>
    </citation>
    <scope>IDENTIFICATION</scope>
    <source>
        <tissue evidence="8">Whole body</tissue>
    </source>
</reference>
<dbReference type="OMA" id="NDFFRTT"/>
<gene>
    <name evidence="8" type="primary">LOC113399267</name>
</gene>
<evidence type="ECO:0000256" key="1">
    <source>
        <dbReference type="ARBA" id="ARBA00008781"/>
    </source>
</evidence>
<dbReference type="GeneID" id="113399267"/>
<protein>
    <submittedName>
        <fullName evidence="8">Beta-1,3-glucan-binding protein-like isoform X1</fullName>
    </submittedName>
</protein>
<dbReference type="GO" id="GO:0030246">
    <property type="term" value="F:carbohydrate binding"/>
    <property type="evidence" value="ECO:0007669"/>
    <property type="project" value="InterPro"/>
</dbReference>
<dbReference type="GO" id="GO:0038187">
    <property type="term" value="F:pattern recognition receptor activity"/>
    <property type="evidence" value="ECO:0007669"/>
    <property type="project" value="UniProtKB-ARBA"/>
</dbReference>
<evidence type="ECO:0000259" key="6">
    <source>
        <dbReference type="PROSITE" id="PS51969"/>
    </source>
</evidence>
<dbReference type="Gene3D" id="2.60.40.2140">
    <property type="entry name" value="Beta-1,3-glucan-recognition protein, N-terminal domain"/>
    <property type="match status" value="1"/>
</dbReference>
<feature type="chain" id="PRO_5045861887" evidence="4">
    <location>
        <begin position="21"/>
        <end position="488"/>
    </location>
</feature>
<dbReference type="InterPro" id="IPR031756">
    <property type="entry name" value="BGBP_N"/>
</dbReference>
<dbReference type="Proteomes" id="UP001652626">
    <property type="component" value="Chromosome 16"/>
</dbReference>
<feature type="signal peptide" evidence="4">
    <location>
        <begin position="1"/>
        <end position="20"/>
    </location>
</feature>
<dbReference type="AlphaFoldDB" id="A0A8B8IAV4"/>
<organism evidence="7 8">
    <name type="scientific">Vanessa tameamea</name>
    <name type="common">Kamehameha butterfly</name>
    <dbReference type="NCBI Taxonomy" id="334116"/>
    <lineage>
        <taxon>Eukaryota</taxon>
        <taxon>Metazoa</taxon>
        <taxon>Ecdysozoa</taxon>
        <taxon>Arthropoda</taxon>
        <taxon>Hexapoda</taxon>
        <taxon>Insecta</taxon>
        <taxon>Pterygota</taxon>
        <taxon>Neoptera</taxon>
        <taxon>Endopterygota</taxon>
        <taxon>Lepidoptera</taxon>
        <taxon>Glossata</taxon>
        <taxon>Ditrysia</taxon>
        <taxon>Papilionoidea</taxon>
        <taxon>Nymphalidae</taxon>
        <taxon>Nymphalinae</taxon>
        <taxon>Vanessa</taxon>
    </lineage>
</organism>
<keyword evidence="4" id="KW-0732">Signal</keyword>
<sequence length="488" mass="55515">MNNVRTAIVFIVLILQEIYTQNVTDYVIPEITIQALKPKGFRAFIPADPRINLLHIEANFYDSLQFVGSVREFVTTETNGRWMYEDRVSQLKVGTVVVYYVFVALRRGEPDYSNQFLAYAVNGYATGGKQHKITELQDPDDYSAPSTVQIECRPTITRIHGGAACAGQTIFEDDFDVLREDLWQIDQYIPKDHPEHPFISYQKLPSDSVLKVESGTLKIQPILQQDLPGFTNNSLFSKVLDLHDECTGSVCITKGSGLEILPPVVSGRLSSKFSFIYGIVEIRAKMPIGDWLYPELFLESLTKKYGSTNYASGVLKIATVFGNKQLNEPLYTNKFLRGMALTNSVCKPVRDDTKEYINGTWSDDFHVFSVKWTPSSIELSVDGQIWSRVRPGKYGLRSWMPIYCRDKWLKLLNGGGKMAPFDHYFYLSLGLSVGGTEFPDSLKTSDGRPKPWINLHRKATLNFWKDESNWHPTWIQPLLIDYVKIKAL</sequence>
<dbReference type="InterPro" id="IPR000757">
    <property type="entry name" value="Beta-glucanase-like"/>
</dbReference>
<dbReference type="RefSeq" id="XP_026494145.2">
    <property type="nucleotide sequence ID" value="XM_026638360.2"/>
</dbReference>
<evidence type="ECO:0000256" key="4">
    <source>
        <dbReference type="SAM" id="SignalP"/>
    </source>
</evidence>
<dbReference type="PANTHER" id="PTHR10963:SF60">
    <property type="entry name" value="GRAM-NEGATIVE BACTERIA-BINDING PROTEIN 1-RELATED"/>
    <property type="match status" value="1"/>
</dbReference>
<evidence type="ECO:0000259" key="5">
    <source>
        <dbReference type="PROSITE" id="PS51762"/>
    </source>
</evidence>
<dbReference type="InterPro" id="IPR050546">
    <property type="entry name" value="Glycosyl_Hydrlase_16"/>
</dbReference>
<dbReference type="InterPro" id="IPR013320">
    <property type="entry name" value="ConA-like_dom_sf"/>
</dbReference>
<dbReference type="GO" id="GO:0005576">
    <property type="term" value="C:extracellular region"/>
    <property type="evidence" value="ECO:0007669"/>
    <property type="project" value="UniProtKB-SubCell"/>
</dbReference>
<keyword evidence="2" id="KW-0399">Innate immunity</keyword>
<evidence type="ECO:0000313" key="7">
    <source>
        <dbReference type="Proteomes" id="UP001652626"/>
    </source>
</evidence>
<dbReference type="GO" id="GO:0004553">
    <property type="term" value="F:hydrolase activity, hydrolyzing O-glycosyl compounds"/>
    <property type="evidence" value="ECO:0007669"/>
    <property type="project" value="InterPro"/>
</dbReference>
<dbReference type="PANTHER" id="PTHR10963">
    <property type="entry name" value="GLYCOSYL HYDROLASE-RELATED"/>
    <property type="match status" value="1"/>
</dbReference>
<dbReference type="Pfam" id="PF15886">
    <property type="entry name" value="CBM39"/>
    <property type="match status" value="1"/>
</dbReference>
<evidence type="ECO:0000256" key="2">
    <source>
        <dbReference type="ARBA" id="ARBA00022588"/>
    </source>
</evidence>
<dbReference type="Gene3D" id="2.60.120.200">
    <property type="match status" value="1"/>
</dbReference>
<keyword evidence="3" id="KW-0391">Immunity</keyword>
<evidence type="ECO:0000313" key="8">
    <source>
        <dbReference type="RefSeq" id="XP_026494145.2"/>
    </source>
</evidence>
<dbReference type="GO" id="GO:0045087">
    <property type="term" value="P:innate immune response"/>
    <property type="evidence" value="ECO:0007669"/>
    <property type="project" value="UniProtKB-KW"/>
</dbReference>
<dbReference type="Pfam" id="PF00722">
    <property type="entry name" value="Glyco_hydro_16"/>
    <property type="match status" value="1"/>
</dbReference>
<feature type="domain" description="GH16" evidence="5">
    <location>
        <begin position="140"/>
        <end position="488"/>
    </location>
</feature>
<dbReference type="GO" id="GO:0002752">
    <property type="term" value="P:cell surface pattern recognition receptor signaling pathway"/>
    <property type="evidence" value="ECO:0007669"/>
    <property type="project" value="UniProtKB-ARBA"/>
</dbReference>
<feature type="domain" description="CBM39" evidence="6">
    <location>
        <begin position="26"/>
        <end position="126"/>
    </location>
</feature>
<proteinExistence type="inferred from homology"/>
<dbReference type="InterPro" id="IPR043030">
    <property type="entry name" value="BGBP_N_sf"/>
</dbReference>
<evidence type="ECO:0000256" key="3">
    <source>
        <dbReference type="ARBA" id="ARBA00022859"/>
    </source>
</evidence>